<comment type="caution">
    <text evidence="3">The sequence shown here is derived from an EMBL/GenBank/DDBJ whole genome shotgun (WGS) entry which is preliminary data.</text>
</comment>
<name>A0A1R2B4R1_9CILI</name>
<gene>
    <name evidence="3" type="ORF">SteCoe_30061</name>
</gene>
<feature type="transmembrane region" description="Helical" evidence="2">
    <location>
        <begin position="76"/>
        <end position="98"/>
    </location>
</feature>
<keyword evidence="4" id="KW-1185">Reference proteome</keyword>
<reference evidence="3 4" key="1">
    <citation type="submission" date="2016-11" db="EMBL/GenBank/DDBJ databases">
        <title>The macronuclear genome of Stentor coeruleus: a giant cell with tiny introns.</title>
        <authorList>
            <person name="Slabodnick M."/>
            <person name="Ruby J.G."/>
            <person name="Reiff S.B."/>
            <person name="Swart E.C."/>
            <person name="Gosai S."/>
            <person name="Prabakaran S."/>
            <person name="Witkowska E."/>
            <person name="Larue G.E."/>
            <person name="Fisher S."/>
            <person name="Freeman R.M."/>
            <person name="Gunawardena J."/>
            <person name="Chu W."/>
            <person name="Stover N.A."/>
            <person name="Gregory B.D."/>
            <person name="Nowacki M."/>
            <person name="Derisi J."/>
            <person name="Roy S.W."/>
            <person name="Marshall W.F."/>
            <person name="Sood P."/>
        </authorList>
    </citation>
    <scope>NUCLEOTIDE SEQUENCE [LARGE SCALE GENOMIC DNA]</scope>
    <source>
        <strain evidence="3">WM001</strain>
    </source>
</reference>
<feature type="transmembrane region" description="Helical" evidence="2">
    <location>
        <begin position="12"/>
        <end position="38"/>
    </location>
</feature>
<feature type="compositionally biased region" description="Basic and acidic residues" evidence="1">
    <location>
        <begin position="161"/>
        <end position="171"/>
    </location>
</feature>
<proteinExistence type="predicted"/>
<dbReference type="Proteomes" id="UP000187209">
    <property type="component" value="Unassembled WGS sequence"/>
</dbReference>
<evidence type="ECO:0000313" key="3">
    <source>
        <dbReference type="EMBL" id="OMJ71665.1"/>
    </source>
</evidence>
<protein>
    <submittedName>
        <fullName evidence="3">Uncharacterized protein</fullName>
    </submittedName>
</protein>
<accession>A0A1R2B4R1</accession>
<evidence type="ECO:0000313" key="4">
    <source>
        <dbReference type="Proteomes" id="UP000187209"/>
    </source>
</evidence>
<keyword evidence="2" id="KW-0472">Membrane</keyword>
<keyword evidence="2" id="KW-1133">Transmembrane helix</keyword>
<dbReference type="AlphaFoldDB" id="A0A1R2B4R1"/>
<evidence type="ECO:0000256" key="2">
    <source>
        <dbReference type="SAM" id="Phobius"/>
    </source>
</evidence>
<evidence type="ECO:0000256" key="1">
    <source>
        <dbReference type="SAM" id="MobiDB-lite"/>
    </source>
</evidence>
<feature type="transmembrane region" description="Helical" evidence="2">
    <location>
        <begin position="44"/>
        <end position="64"/>
    </location>
</feature>
<organism evidence="3 4">
    <name type="scientific">Stentor coeruleus</name>
    <dbReference type="NCBI Taxonomy" id="5963"/>
    <lineage>
        <taxon>Eukaryota</taxon>
        <taxon>Sar</taxon>
        <taxon>Alveolata</taxon>
        <taxon>Ciliophora</taxon>
        <taxon>Postciliodesmatophora</taxon>
        <taxon>Heterotrichea</taxon>
        <taxon>Heterotrichida</taxon>
        <taxon>Stentoridae</taxon>
        <taxon>Stentor</taxon>
    </lineage>
</organism>
<sequence>MEERVQGNKCILCMFRFVNLFLIVIGLGVIAAGIYVCIDDSSFNWYNGSFIGLGLGIIIVSIIGHKSRFSQGGMTFYCLLLLLTTLAMVGITIGIIVYSDFSNSIGESNANAVRYSLVGACAVMIGAFVLGLWYRNSIKWANFYNDHDPKRKLINMPEVTPKTDKRREEMNSKYAQLRNK</sequence>
<dbReference type="EMBL" id="MPUH01000968">
    <property type="protein sequence ID" value="OMJ71665.1"/>
    <property type="molecule type" value="Genomic_DNA"/>
</dbReference>
<keyword evidence="2" id="KW-0812">Transmembrane</keyword>
<feature type="region of interest" description="Disordered" evidence="1">
    <location>
        <begin position="161"/>
        <end position="180"/>
    </location>
</feature>
<feature type="transmembrane region" description="Helical" evidence="2">
    <location>
        <begin position="113"/>
        <end position="134"/>
    </location>
</feature>